<keyword evidence="7" id="KW-0627">Porphyrin biosynthesis</keyword>
<evidence type="ECO:0000256" key="3">
    <source>
        <dbReference type="ARBA" id="ARBA00011738"/>
    </source>
</evidence>
<comment type="subunit">
    <text evidence="3">Homodimer.</text>
</comment>
<evidence type="ECO:0000256" key="6">
    <source>
        <dbReference type="ARBA" id="ARBA00023133"/>
    </source>
</evidence>
<organism evidence="8 9">
    <name type="scientific">Parapedobacter pyrenivorans</name>
    <dbReference type="NCBI Taxonomy" id="1305674"/>
    <lineage>
        <taxon>Bacteria</taxon>
        <taxon>Pseudomonadati</taxon>
        <taxon>Bacteroidota</taxon>
        <taxon>Sphingobacteriia</taxon>
        <taxon>Sphingobacteriales</taxon>
        <taxon>Sphingobacteriaceae</taxon>
        <taxon>Parapedobacter</taxon>
    </lineage>
</organism>
<protein>
    <recommendedName>
        <fullName evidence="4">coproporphyrinogen oxidase</fullName>
        <ecNumber evidence="4">1.3.3.3</ecNumber>
    </recommendedName>
</protein>
<evidence type="ECO:0000256" key="2">
    <source>
        <dbReference type="ARBA" id="ARBA00010644"/>
    </source>
</evidence>
<dbReference type="NCBIfam" id="NF003727">
    <property type="entry name" value="PRK05330.1"/>
    <property type="match status" value="1"/>
</dbReference>
<evidence type="ECO:0000313" key="9">
    <source>
        <dbReference type="Proteomes" id="UP000660862"/>
    </source>
</evidence>
<dbReference type="GO" id="GO:0005737">
    <property type="term" value="C:cytoplasm"/>
    <property type="evidence" value="ECO:0007669"/>
    <property type="project" value="TreeGrafter"/>
</dbReference>
<comment type="similarity">
    <text evidence="2">Belongs to the aerobic coproporphyrinogen-III oxidase family.</text>
</comment>
<name>A0A917HVI2_9SPHI</name>
<keyword evidence="9" id="KW-1185">Reference proteome</keyword>
<evidence type="ECO:0000256" key="7">
    <source>
        <dbReference type="ARBA" id="ARBA00023244"/>
    </source>
</evidence>
<evidence type="ECO:0000256" key="5">
    <source>
        <dbReference type="ARBA" id="ARBA00023002"/>
    </source>
</evidence>
<dbReference type="GO" id="GO:0004109">
    <property type="term" value="F:coproporphyrinogen oxidase activity"/>
    <property type="evidence" value="ECO:0007669"/>
    <property type="project" value="UniProtKB-EC"/>
</dbReference>
<dbReference type="SUPFAM" id="SSF102886">
    <property type="entry name" value="Coproporphyrinogen III oxidase"/>
    <property type="match status" value="1"/>
</dbReference>
<dbReference type="EMBL" id="BMER01000003">
    <property type="protein sequence ID" value="GGG92875.1"/>
    <property type="molecule type" value="Genomic_DNA"/>
</dbReference>
<dbReference type="PIRSF" id="PIRSF000166">
    <property type="entry name" value="Coproporphyri_ox"/>
    <property type="match status" value="1"/>
</dbReference>
<dbReference type="InterPro" id="IPR001260">
    <property type="entry name" value="Coprogen_oxidase_aer"/>
</dbReference>
<proteinExistence type="inferred from homology"/>
<gene>
    <name evidence="8" type="primary">hemF</name>
    <name evidence="8" type="ORF">GCM10007415_29610</name>
</gene>
<dbReference type="GO" id="GO:0006782">
    <property type="term" value="P:protoporphyrinogen IX biosynthetic process"/>
    <property type="evidence" value="ECO:0007669"/>
    <property type="project" value="TreeGrafter"/>
</dbReference>
<comment type="pathway">
    <text evidence="1">Porphyrin-containing compound metabolism; protoporphyrin-IX biosynthesis; protoporphyrinogen-IX from coproporphyrinogen-III (O2 route): step 1/1.</text>
</comment>
<evidence type="ECO:0000256" key="4">
    <source>
        <dbReference type="ARBA" id="ARBA00012869"/>
    </source>
</evidence>
<dbReference type="InterPro" id="IPR036406">
    <property type="entry name" value="Coprogen_oxidase_aer_sf"/>
</dbReference>
<accession>A0A917HVI2</accession>
<sequence length="299" mass="34654">MDKQQIAERYKILQDEICRGLEALDGGSTFVEELWQREGGGGGRTRIIQNGSFIERGGVNFSAVHGVLPEQIKNAFQVDDEDFFATGVSIVIHPNNPFVPIIHMNIRYFELNEKVRWFGGGIDLTPHYIQLDDASYFHRQLKNICDRYSSSFYAEFKAFADRYFYIKHRAETRGIGGIFYDRLTPEKTLVSWEDLFDFSCAVGDAFVPTYAELVNRNRHRTYTEQQKQWQYLRRGRYVEFNLVYDAGTKFGLETNGRIESILMSLPPHAQWMYDFKPEPDSDEAFTLSMLKGGVDWLAQ</sequence>
<dbReference type="EC" id="1.3.3.3" evidence="4"/>
<dbReference type="PANTHER" id="PTHR10755">
    <property type="entry name" value="COPROPORPHYRINOGEN III OXIDASE, MITOCHONDRIAL"/>
    <property type="match status" value="1"/>
</dbReference>
<keyword evidence="6" id="KW-0350">Heme biosynthesis</keyword>
<dbReference type="PRINTS" id="PR00073">
    <property type="entry name" value="COPRGNOXDASE"/>
</dbReference>
<dbReference type="Pfam" id="PF01218">
    <property type="entry name" value="Coprogen_oxidas"/>
    <property type="match status" value="1"/>
</dbReference>
<dbReference type="Gene3D" id="3.40.1500.10">
    <property type="entry name" value="Coproporphyrinogen III oxidase, aerobic"/>
    <property type="match status" value="1"/>
</dbReference>
<keyword evidence="5" id="KW-0560">Oxidoreductase</keyword>
<evidence type="ECO:0000256" key="1">
    <source>
        <dbReference type="ARBA" id="ARBA00005168"/>
    </source>
</evidence>
<evidence type="ECO:0000313" key="8">
    <source>
        <dbReference type="EMBL" id="GGG92875.1"/>
    </source>
</evidence>
<reference evidence="8" key="1">
    <citation type="journal article" date="2014" name="Int. J. Syst. Evol. Microbiol.">
        <title>Complete genome sequence of Corynebacterium casei LMG S-19264T (=DSM 44701T), isolated from a smear-ripened cheese.</title>
        <authorList>
            <consortium name="US DOE Joint Genome Institute (JGI-PGF)"/>
            <person name="Walter F."/>
            <person name="Albersmeier A."/>
            <person name="Kalinowski J."/>
            <person name="Ruckert C."/>
        </authorList>
    </citation>
    <scope>NUCLEOTIDE SEQUENCE</scope>
    <source>
        <strain evidence="8">CGMCC 1.12195</strain>
    </source>
</reference>
<dbReference type="AlphaFoldDB" id="A0A917HVI2"/>
<dbReference type="Proteomes" id="UP000660862">
    <property type="component" value="Unassembled WGS sequence"/>
</dbReference>
<dbReference type="PANTHER" id="PTHR10755:SF0">
    <property type="entry name" value="OXYGEN-DEPENDENT COPROPORPHYRINOGEN-III OXIDASE, MITOCHONDRIAL"/>
    <property type="match status" value="1"/>
</dbReference>
<comment type="caution">
    <text evidence="8">The sequence shown here is derived from an EMBL/GenBank/DDBJ whole genome shotgun (WGS) entry which is preliminary data.</text>
</comment>
<reference evidence="8" key="2">
    <citation type="submission" date="2020-09" db="EMBL/GenBank/DDBJ databases">
        <authorList>
            <person name="Sun Q."/>
            <person name="Zhou Y."/>
        </authorList>
    </citation>
    <scope>NUCLEOTIDE SEQUENCE</scope>
    <source>
        <strain evidence="8">CGMCC 1.12195</strain>
    </source>
</reference>